<evidence type="ECO:0000313" key="3">
    <source>
        <dbReference type="EMBL" id="TFL05863.1"/>
    </source>
</evidence>
<organism evidence="3 4">
    <name type="scientific">Pterulicium gracile</name>
    <dbReference type="NCBI Taxonomy" id="1884261"/>
    <lineage>
        <taxon>Eukaryota</taxon>
        <taxon>Fungi</taxon>
        <taxon>Dikarya</taxon>
        <taxon>Basidiomycota</taxon>
        <taxon>Agaricomycotina</taxon>
        <taxon>Agaricomycetes</taxon>
        <taxon>Agaricomycetidae</taxon>
        <taxon>Agaricales</taxon>
        <taxon>Pleurotineae</taxon>
        <taxon>Pterulaceae</taxon>
        <taxon>Pterulicium</taxon>
    </lineage>
</organism>
<dbReference type="STRING" id="1884261.A0A5C3QV04"/>
<dbReference type="InterPro" id="IPR040151">
    <property type="entry name" value="Gfd2/YDR514C-like"/>
</dbReference>
<dbReference type="Gene3D" id="3.30.420.10">
    <property type="entry name" value="Ribonuclease H-like superfamily/Ribonuclease H"/>
    <property type="match status" value="1"/>
</dbReference>
<feature type="domain" description="Gfd2/YDR514C-like C-terminal" evidence="2">
    <location>
        <begin position="163"/>
        <end position="343"/>
    </location>
</feature>
<dbReference type="PANTHER" id="PTHR28083">
    <property type="entry name" value="GOOD FOR FULL DBP5 ACTIVITY PROTEIN 2"/>
    <property type="match status" value="1"/>
</dbReference>
<protein>
    <recommendedName>
        <fullName evidence="2">Gfd2/YDR514C-like C-terminal domain-containing protein</fullName>
    </recommendedName>
</protein>
<evidence type="ECO:0000259" key="2">
    <source>
        <dbReference type="Pfam" id="PF21762"/>
    </source>
</evidence>
<sequence length="391" mass="44913">MAVITGYYRYNDIWFAWPDALPGEDREALKAFLAHDSLVSPDHPFNEGDERGVMLYMGALANGERRLLVSTKQVSYARYWLHEMGLTKQLIPAPYAHCLLTTPRDLVSADPTFFAQGLDLKNAKKNVDKENKRLKKSHLPVVLSAKHDLFSRVREIWQAKKGIWIALDFEDWERDQTLLIEYGSSTTRWDNELEVNSHRHVILEGTPRNGKYVEDNRDRYQFGVSDTVSLNTLKQQVQTLFSGFQKAGVPLFLIFHDYKDDLKRLRRLGVPVETARHLLPASSTDLKFDDVYIVDTQDLFSALEGQKQKRKLKVMCERLHVFGSAFHNAGNDAHYAMLAFKEMMAHEPLDEQRERRWPGQGVTVEHPPVESESEDQGGYEAMFGAEAMPKE</sequence>
<dbReference type="OrthoDB" id="5953249at2759"/>
<dbReference type="GO" id="GO:0005634">
    <property type="term" value="C:nucleus"/>
    <property type="evidence" value="ECO:0007669"/>
    <property type="project" value="TreeGrafter"/>
</dbReference>
<evidence type="ECO:0000313" key="4">
    <source>
        <dbReference type="Proteomes" id="UP000305067"/>
    </source>
</evidence>
<accession>A0A5C3QV04</accession>
<feature type="region of interest" description="Disordered" evidence="1">
    <location>
        <begin position="350"/>
        <end position="391"/>
    </location>
</feature>
<dbReference type="InterPro" id="IPR036397">
    <property type="entry name" value="RNaseH_sf"/>
</dbReference>
<dbReference type="Pfam" id="PF21762">
    <property type="entry name" value="DEDDh_C"/>
    <property type="match status" value="1"/>
</dbReference>
<keyword evidence="4" id="KW-1185">Reference proteome</keyword>
<dbReference type="Proteomes" id="UP000305067">
    <property type="component" value="Unassembled WGS sequence"/>
</dbReference>
<evidence type="ECO:0000256" key="1">
    <source>
        <dbReference type="SAM" id="MobiDB-lite"/>
    </source>
</evidence>
<gene>
    <name evidence="3" type="ORF">BDV98DRAFT_560765</name>
</gene>
<name>A0A5C3QV04_9AGAR</name>
<dbReference type="PANTHER" id="PTHR28083:SF1">
    <property type="entry name" value="GOOD FOR FULL DBP5 ACTIVITY PROTEIN 2"/>
    <property type="match status" value="1"/>
</dbReference>
<dbReference type="GO" id="GO:0003676">
    <property type="term" value="F:nucleic acid binding"/>
    <property type="evidence" value="ECO:0007669"/>
    <property type="project" value="InterPro"/>
</dbReference>
<dbReference type="EMBL" id="ML178816">
    <property type="protein sequence ID" value="TFL05863.1"/>
    <property type="molecule type" value="Genomic_DNA"/>
</dbReference>
<dbReference type="InterPro" id="IPR048519">
    <property type="entry name" value="Gfd2/YDR514C-like_C"/>
</dbReference>
<dbReference type="AlphaFoldDB" id="A0A5C3QV04"/>
<dbReference type="InterPro" id="IPR012337">
    <property type="entry name" value="RNaseH-like_sf"/>
</dbReference>
<reference evidence="3 4" key="1">
    <citation type="journal article" date="2019" name="Nat. Ecol. Evol.">
        <title>Megaphylogeny resolves global patterns of mushroom evolution.</title>
        <authorList>
            <person name="Varga T."/>
            <person name="Krizsan K."/>
            <person name="Foldi C."/>
            <person name="Dima B."/>
            <person name="Sanchez-Garcia M."/>
            <person name="Sanchez-Ramirez S."/>
            <person name="Szollosi G.J."/>
            <person name="Szarkandi J.G."/>
            <person name="Papp V."/>
            <person name="Albert L."/>
            <person name="Andreopoulos W."/>
            <person name="Angelini C."/>
            <person name="Antonin V."/>
            <person name="Barry K.W."/>
            <person name="Bougher N.L."/>
            <person name="Buchanan P."/>
            <person name="Buyck B."/>
            <person name="Bense V."/>
            <person name="Catcheside P."/>
            <person name="Chovatia M."/>
            <person name="Cooper J."/>
            <person name="Damon W."/>
            <person name="Desjardin D."/>
            <person name="Finy P."/>
            <person name="Geml J."/>
            <person name="Haridas S."/>
            <person name="Hughes K."/>
            <person name="Justo A."/>
            <person name="Karasinski D."/>
            <person name="Kautmanova I."/>
            <person name="Kiss B."/>
            <person name="Kocsube S."/>
            <person name="Kotiranta H."/>
            <person name="LaButti K.M."/>
            <person name="Lechner B.E."/>
            <person name="Liimatainen K."/>
            <person name="Lipzen A."/>
            <person name="Lukacs Z."/>
            <person name="Mihaltcheva S."/>
            <person name="Morgado L.N."/>
            <person name="Niskanen T."/>
            <person name="Noordeloos M.E."/>
            <person name="Ohm R.A."/>
            <person name="Ortiz-Santana B."/>
            <person name="Ovrebo C."/>
            <person name="Racz N."/>
            <person name="Riley R."/>
            <person name="Savchenko A."/>
            <person name="Shiryaev A."/>
            <person name="Soop K."/>
            <person name="Spirin V."/>
            <person name="Szebenyi C."/>
            <person name="Tomsovsky M."/>
            <person name="Tulloss R.E."/>
            <person name="Uehling J."/>
            <person name="Grigoriev I.V."/>
            <person name="Vagvolgyi C."/>
            <person name="Papp T."/>
            <person name="Martin F.M."/>
            <person name="Miettinen O."/>
            <person name="Hibbett D.S."/>
            <person name="Nagy L.G."/>
        </authorList>
    </citation>
    <scope>NUCLEOTIDE SEQUENCE [LARGE SCALE GENOMIC DNA]</scope>
    <source>
        <strain evidence="3 4">CBS 309.79</strain>
    </source>
</reference>
<proteinExistence type="predicted"/>
<dbReference type="SUPFAM" id="SSF53098">
    <property type="entry name" value="Ribonuclease H-like"/>
    <property type="match status" value="1"/>
</dbReference>